<gene>
    <name evidence="5" type="primary">LOC106174151</name>
</gene>
<feature type="compositionally biased region" description="Acidic residues" evidence="1">
    <location>
        <begin position="24"/>
        <end position="42"/>
    </location>
</feature>
<dbReference type="KEGG" id="lak:106174151"/>
<dbReference type="PANTHER" id="PTHR46599">
    <property type="entry name" value="PIGGYBAC TRANSPOSABLE ELEMENT-DERIVED PROTEIN 4"/>
    <property type="match status" value="1"/>
</dbReference>
<proteinExistence type="predicted"/>
<accession>A0A1S3JKT0</accession>
<reference evidence="5" key="1">
    <citation type="submission" date="2025-08" db="UniProtKB">
        <authorList>
            <consortium name="RefSeq"/>
        </authorList>
    </citation>
    <scope>IDENTIFICATION</scope>
    <source>
        <tissue evidence="5">Gonads</tissue>
    </source>
</reference>
<organism evidence="4 5">
    <name type="scientific">Lingula anatina</name>
    <name type="common">Brachiopod</name>
    <name type="synonym">Lingula unguis</name>
    <dbReference type="NCBI Taxonomy" id="7574"/>
    <lineage>
        <taxon>Eukaryota</taxon>
        <taxon>Metazoa</taxon>
        <taxon>Spiralia</taxon>
        <taxon>Lophotrochozoa</taxon>
        <taxon>Brachiopoda</taxon>
        <taxon>Linguliformea</taxon>
        <taxon>Lingulata</taxon>
        <taxon>Lingulida</taxon>
        <taxon>Linguloidea</taxon>
        <taxon>Lingulidae</taxon>
        <taxon>Lingula</taxon>
    </lineage>
</organism>
<evidence type="ECO:0000259" key="3">
    <source>
        <dbReference type="Pfam" id="PF13843"/>
    </source>
</evidence>
<dbReference type="GeneID" id="106174151"/>
<dbReference type="InterPro" id="IPR029526">
    <property type="entry name" value="PGBD"/>
</dbReference>
<sequence length="625" mass="70351">MANRPRVARFTGAEALRLILQAQSDDENSSIDGDEPESDNDDDHISEMSDHSDIESEVPPVAAAPHADDQDLPARGAGRCRGRARGRGRGRERGRARGRGRGQNPLPQALQPDDQPVGNDDMPDQGRPYTGKNGTIWERNPPPAGRRRMQDIIRNTPGITNAARCDNIPSVFSFFITPEMVDLIALETNREARQKIRDWNDNHHENQKEQWKPVDGTEIKAVIGLCIIAGLYKNNHEPQASLWSQSDGRPVFKATMSRTRFRDILKYMRFDNRATRADRQAIDKLAAFRDIWTMFVVQLPKYYIPGTDLCVDEQLVAFRGRCSFRQYIPSKPSKYGIKIWWNCDAETCYPLKGDIYLGRQPGEQREVGQGARVVKDLTSPWYKSGRNVTADNFFTSVPLAEGLLNDGLTYVGTIRSNKPHVPDEMKANNRKEEHSSMFGFHDQLTLVSYVPARGKAVLALSTMHHDNSVSGDQQKPDIILHYNNTKSGVDNLDHLARMHTSRRKINRWPMVLFFNMVDIAGIAAFIIWLGNFPDWKSSEGSHRRRVFLRELGYELVKPHVEKRSQIPNLHSATREAMASIGVGPANRAEQPAVAAVPSKRKRLSPLGNCSAKMNDVEDATCLSGK</sequence>
<keyword evidence="4" id="KW-1185">Reference proteome</keyword>
<keyword evidence="2" id="KW-0472">Membrane</keyword>
<protein>
    <submittedName>
        <fullName evidence="5">PiggyBac transposable element-derived protein 1-like</fullName>
    </submittedName>
</protein>
<keyword evidence="2" id="KW-0812">Transmembrane</keyword>
<feature type="compositionally biased region" description="Basic residues" evidence="1">
    <location>
        <begin position="78"/>
        <end position="88"/>
    </location>
</feature>
<dbReference type="PANTHER" id="PTHR46599:SF6">
    <property type="entry name" value="DUAL SPECIFICITY PHOSPHATASE 26"/>
    <property type="match status" value="1"/>
</dbReference>
<name>A0A1S3JKT0_LINAN</name>
<feature type="transmembrane region" description="Helical" evidence="2">
    <location>
        <begin position="508"/>
        <end position="529"/>
    </location>
</feature>
<dbReference type="RefSeq" id="XP_013411025.1">
    <property type="nucleotide sequence ID" value="XM_013555571.1"/>
</dbReference>
<evidence type="ECO:0000256" key="1">
    <source>
        <dbReference type="SAM" id="MobiDB-lite"/>
    </source>
</evidence>
<evidence type="ECO:0000313" key="4">
    <source>
        <dbReference type="Proteomes" id="UP000085678"/>
    </source>
</evidence>
<evidence type="ECO:0000313" key="5">
    <source>
        <dbReference type="RefSeq" id="XP_013411025.1"/>
    </source>
</evidence>
<dbReference type="AlphaFoldDB" id="A0A1S3JKT0"/>
<feature type="domain" description="PiggyBac transposable element-derived protein" evidence="3">
    <location>
        <begin position="171"/>
        <end position="524"/>
    </location>
</feature>
<feature type="compositionally biased region" description="Low complexity" evidence="1">
    <location>
        <begin position="102"/>
        <end position="116"/>
    </location>
</feature>
<dbReference type="Proteomes" id="UP000085678">
    <property type="component" value="Unplaced"/>
</dbReference>
<keyword evidence="2" id="KW-1133">Transmembrane helix</keyword>
<evidence type="ECO:0000256" key="2">
    <source>
        <dbReference type="SAM" id="Phobius"/>
    </source>
</evidence>
<dbReference type="InParanoid" id="A0A1S3JKT0"/>
<dbReference type="Pfam" id="PF13843">
    <property type="entry name" value="DDE_Tnp_1_7"/>
    <property type="match status" value="1"/>
</dbReference>
<dbReference type="OrthoDB" id="6143638at2759"/>
<feature type="region of interest" description="Disordered" evidence="1">
    <location>
        <begin position="19"/>
        <end position="148"/>
    </location>
</feature>
<feature type="compositionally biased region" description="Basic and acidic residues" evidence="1">
    <location>
        <begin position="43"/>
        <end position="54"/>
    </location>
</feature>